<dbReference type="Proteomes" id="UP001153555">
    <property type="component" value="Unassembled WGS sequence"/>
</dbReference>
<dbReference type="AlphaFoldDB" id="A0A9N7RGH9"/>
<evidence type="ECO:0000313" key="4">
    <source>
        <dbReference type="Proteomes" id="UP001153555"/>
    </source>
</evidence>
<feature type="compositionally biased region" description="Low complexity" evidence="1">
    <location>
        <begin position="17"/>
        <end position="28"/>
    </location>
</feature>
<dbReference type="PANTHER" id="PTHR35289:SF1">
    <property type="entry name" value="ATP SYNTHASE 9 MITOCHONDRIAL-RELATED"/>
    <property type="match status" value="1"/>
</dbReference>
<evidence type="ECO:0000313" key="3">
    <source>
        <dbReference type="EMBL" id="CAA0827087.1"/>
    </source>
</evidence>
<feature type="domain" description="DUF8018" evidence="2">
    <location>
        <begin position="61"/>
        <end position="95"/>
    </location>
</feature>
<dbReference type="PANTHER" id="PTHR35289">
    <property type="entry name" value="TRANSMEMBRANE PROTEIN"/>
    <property type="match status" value="1"/>
</dbReference>
<proteinExistence type="predicted"/>
<accession>A0A9N7RGH9</accession>
<evidence type="ECO:0000256" key="1">
    <source>
        <dbReference type="SAM" id="MobiDB-lite"/>
    </source>
</evidence>
<dbReference type="Pfam" id="PF26057">
    <property type="entry name" value="DUF8018"/>
    <property type="match status" value="1"/>
</dbReference>
<organism evidence="3 4">
    <name type="scientific">Striga hermonthica</name>
    <name type="common">Purple witchweed</name>
    <name type="synonym">Buchnera hermonthica</name>
    <dbReference type="NCBI Taxonomy" id="68872"/>
    <lineage>
        <taxon>Eukaryota</taxon>
        <taxon>Viridiplantae</taxon>
        <taxon>Streptophyta</taxon>
        <taxon>Embryophyta</taxon>
        <taxon>Tracheophyta</taxon>
        <taxon>Spermatophyta</taxon>
        <taxon>Magnoliopsida</taxon>
        <taxon>eudicotyledons</taxon>
        <taxon>Gunneridae</taxon>
        <taxon>Pentapetalae</taxon>
        <taxon>asterids</taxon>
        <taxon>lamiids</taxon>
        <taxon>Lamiales</taxon>
        <taxon>Orobanchaceae</taxon>
        <taxon>Buchnereae</taxon>
        <taxon>Striga</taxon>
    </lineage>
</organism>
<name>A0A9N7RGH9_STRHE</name>
<reference evidence="3" key="1">
    <citation type="submission" date="2019-12" db="EMBL/GenBank/DDBJ databases">
        <authorList>
            <person name="Scholes J."/>
        </authorList>
    </citation>
    <scope>NUCLEOTIDE SEQUENCE</scope>
</reference>
<gene>
    <name evidence="3" type="ORF">SHERM_22782</name>
</gene>
<feature type="region of interest" description="Disordered" evidence="1">
    <location>
        <begin position="1"/>
        <end position="60"/>
    </location>
</feature>
<sequence length="101" mass="10652">MMVLESSSSSWTRILLGSSSETETGGSSVNQPEARHPANAGAGGQEAGPSLPVVPYPNQPDEVIGGDSVNAIKRRLLEKIPWPSAHEIEMARLKASLLSLC</sequence>
<feature type="compositionally biased region" description="Polar residues" evidence="1">
    <location>
        <begin position="1"/>
        <end position="12"/>
    </location>
</feature>
<keyword evidence="4" id="KW-1185">Reference proteome</keyword>
<dbReference type="EMBL" id="CACSLK010027742">
    <property type="protein sequence ID" value="CAA0827087.1"/>
    <property type="molecule type" value="Genomic_DNA"/>
</dbReference>
<comment type="caution">
    <text evidence="3">The sequence shown here is derived from an EMBL/GenBank/DDBJ whole genome shotgun (WGS) entry which is preliminary data.</text>
</comment>
<protein>
    <recommendedName>
        <fullName evidence="2">DUF8018 domain-containing protein</fullName>
    </recommendedName>
</protein>
<dbReference type="InterPro" id="IPR058331">
    <property type="entry name" value="DUF8018"/>
</dbReference>
<dbReference type="InterPro" id="IPR052694">
    <property type="entry name" value="Mt_uS3-like"/>
</dbReference>
<dbReference type="OrthoDB" id="1696596at2759"/>
<evidence type="ECO:0000259" key="2">
    <source>
        <dbReference type="Pfam" id="PF26057"/>
    </source>
</evidence>